<sequence length="1166" mass="134290">MKRFIYLLITLLIVGCEKDFDHNEFNDSPIKFEAGIDDIKTRLSIDNHKFVWDEGDVIKIMCDNEFLMTYDCQPLAIKSIDITKINVDNEWKTQENENMYWNTRNINTNYKFFSFFPAKDSITVIDNDYIINLSIPENQIQKNDSVYRNDYDVLFAFNEVKKGGKLNLSFYHIFSMLELKLKGTSVVKSIQLKSDMDIVFDSIDYVISSENNEIKEIKYNKEGSQFVNLHLENEVQLTDSYKSFYFILTGKVNSIAKITLNYDEDKPTTIASIKKIKFDANNKYELELTDQEIDSVYVPTKHENDTIIALTPNTLSERIVEVKKDATRLGISGEISENDFLFIKENLTNLEYLNLKDCKITQNKNKKFAIPDRTFQNFSSLEYFWFPNNTDYIGDYVFSGAINTNMELPIGIKYVGKYAFSACKNIGGSITDIETFGEYAFYNCQKIWGTINAKNQLGDGVFYNCSLISGDLSKLSIKDHIEYTFYNCSKLVGKPNIKNVGQYAFYNCSKITGDISDIKKINNYAFYNCSKITGKIDNIEWIGDYGLYNCESVTGTYDNSKTEASSLKSLAGTGITEVNFTSKTGNDILYGEFENCMKLKTVKFDNLFIVNSKTLKNTTNLETVKIINCATIGDSLLMDKKLLKSVYIKRSFDLNNPIDLKTIDNSIIDTLKLENYKIINTSNKKNITVKNLIVTNPKTIGDRSFYLSKIDNLTINNIDTIGNQAFEGSKLKTIKITTSNLICKNNVFKNCTELTYFDVDKCSTVGDYFLTGTKITELKLPENLENIGSNAFERNGQITSITIPEKCYAFKENKNCFEKCLKLKTITLKYKNATTFHMDNIHSANSGDKIINIYNYSPIFGGNTFNNYCINQFHFYTNKIRSHTLKNDAATRNNGLIYFHESLNAIPENFYLGENKNSFDVKLYTKGDISYPKSSFLPEFVTSEIHILKGTTKISEKFIFKDFSTFNNYPYGRMKLFIEEGTTLTGIDKNISIGMLYRIFLVDIKTTNEIFNGKELKKFFNNIHHRYCLYLREGVTEIEKEYFEGSIYINNVYLPNGLTTIKKQAFKNTYLNKIRFPSSLRTLESESLDYTIIGYHNTGLYFNWLGNDQLISLSKMRSATGNKKLNIYIPLIDDEDEQLLYIYTKEYGNKYYNIKSGYTFDFYDEL</sequence>
<dbReference type="AlphaFoldDB" id="A0A5J4RNA3"/>
<dbReference type="SUPFAM" id="SSF52047">
    <property type="entry name" value="RNI-like"/>
    <property type="match status" value="1"/>
</dbReference>
<dbReference type="InterPro" id="IPR026906">
    <property type="entry name" value="LRR_5"/>
</dbReference>
<dbReference type="EMBL" id="SNRY01000900">
    <property type="protein sequence ID" value="KAA6335367.1"/>
    <property type="molecule type" value="Genomic_DNA"/>
</dbReference>
<name>A0A5J4RNA3_9ZZZZ</name>
<protein>
    <submittedName>
        <fullName evidence="1">Uncharacterized protein</fullName>
    </submittedName>
</protein>
<gene>
    <name evidence="1" type="ORF">EZS27_016389</name>
</gene>
<dbReference type="InterPro" id="IPR032675">
    <property type="entry name" value="LRR_dom_sf"/>
</dbReference>
<accession>A0A5J4RNA3</accession>
<dbReference type="InterPro" id="IPR042278">
    <property type="entry name" value="Mfa-like_1_N"/>
</dbReference>
<evidence type="ECO:0000313" key="1">
    <source>
        <dbReference type="EMBL" id="KAA6335367.1"/>
    </source>
</evidence>
<reference evidence="1" key="1">
    <citation type="submission" date="2019-03" db="EMBL/GenBank/DDBJ databases">
        <title>Single cell metagenomics reveals metabolic interactions within the superorganism composed of flagellate Streblomastix strix and complex community of Bacteroidetes bacteria on its surface.</title>
        <authorList>
            <person name="Treitli S.C."/>
            <person name="Kolisko M."/>
            <person name="Husnik F."/>
            <person name="Keeling P."/>
            <person name="Hampl V."/>
        </authorList>
    </citation>
    <scope>NUCLEOTIDE SEQUENCE</scope>
    <source>
        <strain evidence="1">STM</strain>
    </source>
</reference>
<dbReference type="InterPro" id="IPR053139">
    <property type="entry name" value="Surface_bspA-like"/>
</dbReference>
<dbReference type="PANTHER" id="PTHR45661:SF3">
    <property type="entry name" value="IG-LIKE DOMAIN-CONTAINING PROTEIN"/>
    <property type="match status" value="1"/>
</dbReference>
<dbReference type="PANTHER" id="PTHR45661">
    <property type="entry name" value="SURFACE ANTIGEN"/>
    <property type="match status" value="1"/>
</dbReference>
<dbReference type="PROSITE" id="PS51257">
    <property type="entry name" value="PROKAR_LIPOPROTEIN"/>
    <property type="match status" value="1"/>
</dbReference>
<proteinExistence type="predicted"/>
<dbReference type="Gene3D" id="3.80.10.10">
    <property type="entry name" value="Ribonuclease Inhibitor"/>
    <property type="match status" value="5"/>
</dbReference>
<dbReference type="Pfam" id="PF13306">
    <property type="entry name" value="LRR_5"/>
    <property type="match status" value="4"/>
</dbReference>
<comment type="caution">
    <text evidence="1">The sequence shown here is derived from an EMBL/GenBank/DDBJ whole genome shotgun (WGS) entry which is preliminary data.</text>
</comment>
<dbReference type="SUPFAM" id="SSF52058">
    <property type="entry name" value="L domain-like"/>
    <property type="match status" value="1"/>
</dbReference>
<dbReference type="Gene3D" id="2.60.40.2620">
    <property type="entry name" value="Fimbrillin-like"/>
    <property type="match status" value="1"/>
</dbReference>
<organism evidence="1">
    <name type="scientific">termite gut metagenome</name>
    <dbReference type="NCBI Taxonomy" id="433724"/>
    <lineage>
        <taxon>unclassified sequences</taxon>
        <taxon>metagenomes</taxon>
        <taxon>organismal metagenomes</taxon>
    </lineage>
</organism>